<name>A0A7V7GK40_ENTFC</name>
<dbReference type="AlphaFoldDB" id="A0A7V7GK40"/>
<protein>
    <submittedName>
        <fullName evidence="2">DeoR family transcriptional regulator</fullName>
    </submittedName>
</protein>
<dbReference type="RefSeq" id="WP_149558501.1">
    <property type="nucleotide sequence ID" value="NZ_JADBCB010000027.1"/>
</dbReference>
<dbReference type="EMBL" id="QOVC01000024">
    <property type="protein sequence ID" value="KAA0685082.1"/>
    <property type="molecule type" value="Genomic_DNA"/>
</dbReference>
<sequence>MIEDYIEKDIIRQVKLTEYLYDLKILYVKEVAKRLNVTFNTIKRDFSKITAILADYIEYSEITSTTIHLSFFSNFSRYDLIKELYKESKFLRVCSRYLMGDKNYTTIVDEEFVSVAKAFKIKKEVEKYFKSAKIMDEDGNLLDKELEMRFVILSVWMRCDLLDESIDKKSFKLANIFVDQVLDRLSNMYEMNNREYRFLLLSAYLIITRKDNFTLYYSENELDYLKGTNLYNHIREIAEIVLDKYVLSENEIAYFVSIYKSINLNTVNYLVVNMNYMKQREIFIEQYPKTIKVLIRYLENAFNANLNHNILFEKPFMNFLNKLWYNLQSYTVEQHYYLSDSQLEIFYKLKNILYLWKEDVREEMEYDLEFNDTSIEKLCTEIESSLTNKIRSKFAIIIVAEDELSHILYRENITRWLNMNYNVIDNIMYYSLDEVPVYAEEWPHIIICERSLVSKNEYDKLNLFLISKNTIFNDIKNILLYIYDCQE</sequence>
<feature type="domain" description="M protein trans-acting positive regulator (MGA) HTH" evidence="1">
    <location>
        <begin position="7"/>
        <end position="57"/>
    </location>
</feature>
<gene>
    <name evidence="2" type="ORF">DTX73_14645</name>
</gene>
<dbReference type="Pfam" id="PF08280">
    <property type="entry name" value="HTH_Mga"/>
    <property type="match status" value="1"/>
</dbReference>
<accession>A0A7V7GK40</accession>
<proteinExistence type="predicted"/>
<evidence type="ECO:0000313" key="2">
    <source>
        <dbReference type="EMBL" id="KAA0685082.1"/>
    </source>
</evidence>
<comment type="caution">
    <text evidence="2">The sequence shown here is derived from an EMBL/GenBank/DDBJ whole genome shotgun (WGS) entry which is preliminary data.</text>
</comment>
<evidence type="ECO:0000259" key="1">
    <source>
        <dbReference type="Pfam" id="PF08280"/>
    </source>
</evidence>
<reference evidence="2 3" key="1">
    <citation type="submission" date="2018-07" db="EMBL/GenBank/DDBJ databases">
        <title>High quality draft genome sequencing of Enterococcus faecium exhibiting probiotic potential isolated from mucus of freshwater fish.</title>
        <authorList>
            <person name="El-Jeni R."/>
            <person name="Ghedira K."/>
            <person name="Abdelhak S."/>
            <person name="El-Bour M."/>
            <person name="Bouhaouala-Zahar B."/>
        </authorList>
    </citation>
    <scope>NUCLEOTIDE SEQUENCE [LARGE SCALE GENOMIC DNA]</scope>
    <source>
        <strain evidence="2 3">R.A73</strain>
    </source>
</reference>
<organism evidence="2 3">
    <name type="scientific">Enterococcus faecium</name>
    <name type="common">Streptococcus faecium</name>
    <dbReference type="NCBI Taxonomy" id="1352"/>
    <lineage>
        <taxon>Bacteria</taxon>
        <taxon>Bacillati</taxon>
        <taxon>Bacillota</taxon>
        <taxon>Bacilli</taxon>
        <taxon>Lactobacillales</taxon>
        <taxon>Enterococcaceae</taxon>
        <taxon>Enterococcus</taxon>
    </lineage>
</organism>
<evidence type="ECO:0000313" key="3">
    <source>
        <dbReference type="Proteomes" id="UP000448762"/>
    </source>
</evidence>
<dbReference type="Proteomes" id="UP000448762">
    <property type="component" value="Unassembled WGS sequence"/>
</dbReference>
<dbReference type="InterPro" id="IPR013199">
    <property type="entry name" value="HTH_Mga_DNA-bd_dom"/>
</dbReference>